<reference evidence="2" key="1">
    <citation type="submission" date="2016-11" db="EMBL/GenBank/DDBJ databases">
        <authorList>
            <person name="Varghese N."/>
            <person name="Submissions S."/>
        </authorList>
    </citation>
    <scope>NUCLEOTIDE SEQUENCE [LARGE SCALE GENOMIC DNA]</scope>
    <source>
        <strain evidence="2">DSM 19514</strain>
    </source>
</reference>
<name>A0A1M4XH25_9ACTN</name>
<sequence length="122" mass="13660">MHTFYVCVAVVVETLSFNEVFVVASCLYEEMRRRSNCSKVTPEARTRTAVEDAIPVTTPKVSDTYPVKRGPAVCPIAIAAVAIPKALVREEEGGYALRSWRRRWRTPSVQVQTAEPKGVHLR</sequence>
<gene>
    <name evidence="1" type="ORF">SAMN02745225_02019</name>
</gene>
<evidence type="ECO:0000313" key="2">
    <source>
        <dbReference type="Proteomes" id="UP000184295"/>
    </source>
</evidence>
<evidence type="ECO:0000313" key="1">
    <source>
        <dbReference type="EMBL" id="SHE92809.1"/>
    </source>
</evidence>
<protein>
    <submittedName>
        <fullName evidence="1">Uncharacterized protein</fullName>
    </submittedName>
</protein>
<accession>A0A1M4XH25</accession>
<dbReference type="Proteomes" id="UP000184295">
    <property type="component" value="Unassembled WGS sequence"/>
</dbReference>
<dbReference type="EMBL" id="FQUL01000039">
    <property type="protein sequence ID" value="SHE92809.1"/>
    <property type="molecule type" value="Genomic_DNA"/>
</dbReference>
<proteinExistence type="predicted"/>
<keyword evidence="2" id="KW-1185">Reference proteome</keyword>
<dbReference type="AlphaFoldDB" id="A0A1M4XH25"/>
<organism evidence="1 2">
    <name type="scientific">Ferrithrix thermotolerans DSM 19514</name>
    <dbReference type="NCBI Taxonomy" id="1121881"/>
    <lineage>
        <taxon>Bacteria</taxon>
        <taxon>Bacillati</taxon>
        <taxon>Actinomycetota</taxon>
        <taxon>Acidimicrobiia</taxon>
        <taxon>Acidimicrobiales</taxon>
        <taxon>Acidimicrobiaceae</taxon>
        <taxon>Ferrithrix</taxon>
    </lineage>
</organism>